<dbReference type="EMBL" id="CH445350">
    <property type="protein sequence ID" value="EAT79192.1"/>
    <property type="molecule type" value="Genomic_DNA"/>
</dbReference>
<dbReference type="RefSeq" id="XP_001803517.1">
    <property type="nucleotide sequence ID" value="XM_001803465.1"/>
</dbReference>
<dbReference type="GeneID" id="5980434"/>
<protein>
    <submittedName>
        <fullName evidence="1">Uncharacterized protein</fullName>
    </submittedName>
</protein>
<dbReference type="InParanoid" id="Q0U4K6"/>
<dbReference type="Proteomes" id="UP000001055">
    <property type="component" value="Unassembled WGS sequence"/>
</dbReference>
<dbReference type="PANTHER" id="PTHR36448:SF3">
    <property type="entry name" value="CUPIN TYPE-2 DOMAIN-CONTAINING PROTEIN"/>
    <property type="match status" value="1"/>
</dbReference>
<sequence>MPPLTLTPLNSLRLSTHFIPTHSLLPNTTPHSHPLYIYHAAFSPTTSPSTLESHLAQHGLTPQWRYTIYHARDPVRLLRPRAAALRRATRTRAEWKRRWARGMRSLCQRAWDIGWWRIWVWVGGFEMVGAYPEGCYWDMCYGKEGEEEKARRVGGVEWLKVDPLYGEDGPVVWGRERLEEFVGREL</sequence>
<reference evidence="2" key="1">
    <citation type="journal article" date="2007" name="Plant Cell">
        <title>Dothideomycete-plant interactions illuminated by genome sequencing and EST analysis of the wheat pathogen Stagonospora nodorum.</title>
        <authorList>
            <person name="Hane J.K."/>
            <person name="Lowe R.G."/>
            <person name="Solomon P.S."/>
            <person name="Tan K.C."/>
            <person name="Schoch C.L."/>
            <person name="Spatafora J.W."/>
            <person name="Crous P.W."/>
            <person name="Kodira C."/>
            <person name="Birren B.W."/>
            <person name="Galagan J.E."/>
            <person name="Torriani S.F."/>
            <person name="McDonald B.A."/>
            <person name="Oliver R.P."/>
        </authorList>
    </citation>
    <scope>NUCLEOTIDE SEQUENCE [LARGE SCALE GENOMIC DNA]</scope>
    <source>
        <strain evidence="2">SN15 / ATCC MYA-4574 / FGSC 10173</strain>
    </source>
</reference>
<accession>Q0U4K6</accession>
<dbReference type="KEGG" id="pno:SNOG_13308"/>
<name>Q0U4K6_PHANO</name>
<dbReference type="InterPro" id="IPR047121">
    <property type="entry name" value="YjiB-like"/>
</dbReference>
<dbReference type="PANTHER" id="PTHR36448">
    <property type="entry name" value="BLR7373 PROTEIN"/>
    <property type="match status" value="1"/>
</dbReference>
<dbReference type="HOGENOM" id="CLU_084522_3_0_1"/>
<evidence type="ECO:0000313" key="2">
    <source>
        <dbReference type="Proteomes" id="UP000001055"/>
    </source>
</evidence>
<dbReference type="VEuPathDB" id="FungiDB:JI435_133080"/>
<gene>
    <name evidence="1" type="ORF">SNOG_13308</name>
</gene>
<dbReference type="eggNOG" id="ENOG502RXFP">
    <property type="taxonomic scope" value="Eukaryota"/>
</dbReference>
<dbReference type="AlphaFoldDB" id="Q0U4K6"/>
<proteinExistence type="predicted"/>
<evidence type="ECO:0000313" key="1">
    <source>
        <dbReference type="EMBL" id="EAT79192.1"/>
    </source>
</evidence>
<dbReference type="OMA" id="GIFDYHH"/>
<organism evidence="1 2">
    <name type="scientific">Phaeosphaeria nodorum (strain SN15 / ATCC MYA-4574 / FGSC 10173)</name>
    <name type="common">Glume blotch fungus</name>
    <name type="synonym">Parastagonospora nodorum</name>
    <dbReference type="NCBI Taxonomy" id="321614"/>
    <lineage>
        <taxon>Eukaryota</taxon>
        <taxon>Fungi</taxon>
        <taxon>Dikarya</taxon>
        <taxon>Ascomycota</taxon>
        <taxon>Pezizomycotina</taxon>
        <taxon>Dothideomycetes</taxon>
        <taxon>Pleosporomycetidae</taxon>
        <taxon>Pleosporales</taxon>
        <taxon>Pleosporineae</taxon>
        <taxon>Phaeosphaeriaceae</taxon>
        <taxon>Parastagonospora</taxon>
    </lineage>
</organism>
<dbReference type="STRING" id="321614.Q0U4K6"/>